<feature type="domain" description="Phage tail tape measure protein" evidence="5">
    <location>
        <begin position="208"/>
        <end position="404"/>
    </location>
</feature>
<feature type="transmembrane region" description="Helical" evidence="4">
    <location>
        <begin position="560"/>
        <end position="578"/>
    </location>
</feature>
<dbReference type="PANTHER" id="PTHR37813">
    <property type="entry name" value="FELS-2 PROPHAGE PROTEIN"/>
    <property type="match status" value="1"/>
</dbReference>
<evidence type="ECO:0000313" key="6">
    <source>
        <dbReference type="EMBL" id="EGD46725.1"/>
    </source>
</evidence>
<dbReference type="OrthoDB" id="1677957at2"/>
<reference evidence="6" key="1">
    <citation type="submission" date="2009-07" db="EMBL/GenBank/DDBJ databases">
        <authorList>
            <consortium name="US DOE Joint Genome Institute (JGI-PGF)"/>
            <person name="Lucas S."/>
            <person name="Copeland A."/>
            <person name="Lapidus A."/>
            <person name="Glavina del Rio T."/>
            <person name="Tice H."/>
            <person name="Bruce D."/>
            <person name="Goodwin L."/>
            <person name="Pitluck S."/>
            <person name="Larimer F."/>
            <person name="Land M.L."/>
            <person name="Mouttaki H."/>
            <person name="He Z."/>
            <person name="Zhou J."/>
            <person name="Hemme C.L."/>
        </authorList>
    </citation>
    <scope>NUCLEOTIDE SEQUENCE</scope>
    <source>
        <strain evidence="6">DSM 2782</strain>
    </source>
</reference>
<gene>
    <name evidence="6" type="ORF">Cpap_1264</name>
</gene>
<dbReference type="InterPro" id="IPR010090">
    <property type="entry name" value="Phage_tape_meas"/>
</dbReference>
<keyword evidence="1" id="KW-1188">Viral release from host cell</keyword>
<evidence type="ECO:0000256" key="2">
    <source>
        <dbReference type="SAM" id="Coils"/>
    </source>
</evidence>
<feature type="coiled-coil region" evidence="2">
    <location>
        <begin position="66"/>
        <end position="124"/>
    </location>
</feature>
<dbReference type="STRING" id="588581.Cpap_1264"/>
<proteinExistence type="predicted"/>
<accession>F1TFJ3</accession>
<evidence type="ECO:0000259" key="5">
    <source>
        <dbReference type="Pfam" id="PF10145"/>
    </source>
</evidence>
<keyword evidence="4" id="KW-1133">Transmembrane helix</keyword>
<organism evidence="6 7">
    <name type="scientific">Ruminiclostridium papyrosolvens DSM 2782</name>
    <dbReference type="NCBI Taxonomy" id="588581"/>
    <lineage>
        <taxon>Bacteria</taxon>
        <taxon>Bacillati</taxon>
        <taxon>Bacillota</taxon>
        <taxon>Clostridia</taxon>
        <taxon>Eubacteriales</taxon>
        <taxon>Oscillospiraceae</taxon>
        <taxon>Ruminiclostridium</taxon>
    </lineage>
</organism>
<keyword evidence="4" id="KW-0472">Membrane</keyword>
<dbReference type="AlphaFoldDB" id="F1TFJ3"/>
<comment type="caution">
    <text evidence="6">The sequence shown here is derived from an EMBL/GenBank/DDBJ whole genome shotgun (WGS) entry which is preliminary data.</text>
</comment>
<evidence type="ECO:0000256" key="3">
    <source>
        <dbReference type="SAM" id="MobiDB-lite"/>
    </source>
</evidence>
<feature type="region of interest" description="Disordered" evidence="3">
    <location>
        <begin position="804"/>
        <end position="837"/>
    </location>
</feature>
<name>F1TFJ3_9FIRM</name>
<dbReference type="eggNOG" id="COG5280">
    <property type="taxonomic scope" value="Bacteria"/>
</dbReference>
<protein>
    <submittedName>
        <fullName evidence="6">Phage tail tape measure protein, TP901 family</fullName>
    </submittedName>
</protein>
<feature type="transmembrane region" description="Helical" evidence="4">
    <location>
        <begin position="507"/>
        <end position="531"/>
    </location>
</feature>
<dbReference type="Pfam" id="PF10145">
    <property type="entry name" value="PhageMin_Tail"/>
    <property type="match status" value="1"/>
</dbReference>
<evidence type="ECO:0000256" key="1">
    <source>
        <dbReference type="ARBA" id="ARBA00022612"/>
    </source>
</evidence>
<dbReference type="RefSeq" id="WP_004620699.1">
    <property type="nucleotide sequence ID" value="NZ_ACXX02000011.1"/>
</dbReference>
<dbReference type="Proteomes" id="UP000003860">
    <property type="component" value="Unassembled WGS sequence"/>
</dbReference>
<feature type="compositionally biased region" description="Low complexity" evidence="3">
    <location>
        <begin position="804"/>
        <end position="815"/>
    </location>
</feature>
<dbReference type="EMBL" id="ACXX02000011">
    <property type="protein sequence ID" value="EGD46725.1"/>
    <property type="molecule type" value="Genomic_DNA"/>
</dbReference>
<evidence type="ECO:0000256" key="4">
    <source>
        <dbReference type="SAM" id="Phobius"/>
    </source>
</evidence>
<feature type="compositionally biased region" description="Polar residues" evidence="3">
    <location>
        <begin position="816"/>
        <end position="827"/>
    </location>
</feature>
<sequence length="849" mass="91258">MAGRTIKGITVEIGGNTGPLNKALGDVNKTGRDLQNELKQVEKLLKLDPTNTELLAQKQKLLAESVDNTSNKLNALKEAEKQVQEQVKQGKVSEEQYRAFQREIIKTETELNELKSQASNTSTEVKTLGTNIEKTGESTNDLSNKVAVGTEAVAKLGLAAGAAAVGLGVKALNSANDFTGAVNNIITQTGLADDETTKFSDTLKNIYANNFGESYEDIASAMSSINQQTGLTGESLETTTTNAIMLRDTFKFEVNESIRSAQMLVKQFGLDSETAYNLIAQGAQNGLDKNGDLLDTVNEYSVQFKQLGFNAEEMFNMLANGAAAGTWSVDKLGDAVKEFGVRAKDGSETTTKAFSDLGLDVEKVSSDFANGGEKGKAAFELVTSKLLEMKDPLVQNQIGVSLFGTMWEDLGAKGIEALTSTEGKIHSTTDALAKINEIQYDTPLEALKGLGRTIETDVIVPIGEKLMPKMKEVIVKLQSPEAKEAISNISEMVSKLISFILDNSASIISAIAGIGAGFIAWNVASMVMGVVEAIKAFKAANEGATIAQWAINAAQSANPIGIIVMLIAGLVTAIITLWHTNEGFRDAIIGIWDKIKSAVSTAVEKVKSIFNTVIEFIKNNWQGLLLMIVNPFAGAFKLLYDNCDGFKNFVDGFINNVVKFFKGLPGKVWNAIIGIKDKFNNLKSELINWANNNLPSFIAKFVGFMLELPNKMVNIGKNIVEGIWNGMTGAVGWLKDKISGFVGGIVDTIKDKLSIHSPSRVLADEVGKYMAQGIGVGFEAEMGSVSSNMAKAIPVNKHDYIMGNNSSSSGTGHSGDYNQTVNIYSPTPLTPSEVARQTRNASRRLVLGV</sequence>
<keyword evidence="4" id="KW-0812">Transmembrane</keyword>
<reference evidence="6" key="2">
    <citation type="submission" date="2011-01" db="EMBL/GenBank/DDBJ databases">
        <title>The Non-contiguous Finished genome of Clostridium papyrosolvens.</title>
        <authorList>
            <person name="Lucas S."/>
            <person name="Copeland A."/>
            <person name="Lapidus A."/>
            <person name="Cheng J.-F."/>
            <person name="Goodwin L."/>
            <person name="Pitluck S."/>
            <person name="Misra M."/>
            <person name="Chertkov O."/>
            <person name="Detter J.C."/>
            <person name="Han C."/>
            <person name="Tapia R."/>
            <person name="Land M."/>
            <person name="Hauser L."/>
            <person name="Kyrpides N."/>
            <person name="Ivanova N."/>
            <person name="Pagani I."/>
            <person name="Mouttaki H."/>
            <person name="He Z."/>
            <person name="Zhou J."/>
            <person name="Hemme C.L."/>
            <person name="Woyke T."/>
        </authorList>
    </citation>
    <scope>NUCLEOTIDE SEQUENCE [LARGE SCALE GENOMIC DNA]</scope>
    <source>
        <strain evidence="6">DSM 2782</strain>
    </source>
</reference>
<keyword evidence="7" id="KW-1185">Reference proteome</keyword>
<keyword evidence="2" id="KW-0175">Coiled coil</keyword>
<evidence type="ECO:0000313" key="7">
    <source>
        <dbReference type="Proteomes" id="UP000003860"/>
    </source>
</evidence>
<dbReference type="PANTHER" id="PTHR37813:SF1">
    <property type="entry name" value="FELS-2 PROPHAGE PROTEIN"/>
    <property type="match status" value="1"/>
</dbReference>